<comment type="catalytic activity">
    <reaction evidence="16">
        <text>L-threonyl-[protein] + ATP = O-phospho-L-threonyl-[protein] + ADP + H(+)</text>
        <dbReference type="Rhea" id="RHEA:46608"/>
        <dbReference type="Rhea" id="RHEA-COMP:11060"/>
        <dbReference type="Rhea" id="RHEA-COMP:11605"/>
        <dbReference type="ChEBI" id="CHEBI:15378"/>
        <dbReference type="ChEBI" id="CHEBI:30013"/>
        <dbReference type="ChEBI" id="CHEBI:30616"/>
        <dbReference type="ChEBI" id="CHEBI:61977"/>
        <dbReference type="ChEBI" id="CHEBI:456216"/>
    </reaction>
</comment>
<dbReference type="InterPro" id="IPR008271">
    <property type="entry name" value="Ser/Thr_kinase_AS"/>
</dbReference>
<comment type="caution">
    <text evidence="22">The sequence shown here is derived from an EMBL/GenBank/DDBJ whole genome shotgun (WGS) entry which is preliminary data.</text>
</comment>
<evidence type="ECO:0000256" key="16">
    <source>
        <dbReference type="ARBA" id="ARBA00047951"/>
    </source>
</evidence>
<dbReference type="PANTHER" id="PTHR27002:SF1073">
    <property type="entry name" value="CYSTEINE-RICH RECEPTOR-LIKE PROTEIN KINASE 29"/>
    <property type="match status" value="1"/>
</dbReference>
<feature type="signal peptide" evidence="19">
    <location>
        <begin position="1"/>
        <end position="21"/>
    </location>
</feature>
<dbReference type="FunFam" id="3.30.200.20:FF:000142">
    <property type="entry name" value="Cysteine-rich receptor-like protein kinase 10"/>
    <property type="match status" value="2"/>
</dbReference>
<dbReference type="PANTHER" id="PTHR27002">
    <property type="entry name" value="RECEPTOR-LIKE SERINE/THREONINE-PROTEIN KINASE SD1-8"/>
    <property type="match status" value="1"/>
</dbReference>
<dbReference type="FunFam" id="1.10.510.10:FF:001019">
    <property type="entry name" value="G-type lectin S-receptor-like serine/threonine-protein kinase B120"/>
    <property type="match status" value="1"/>
</dbReference>
<dbReference type="InterPro" id="IPR011009">
    <property type="entry name" value="Kinase-like_dom_sf"/>
</dbReference>
<feature type="domain" description="Gnk2-homologous" evidence="21">
    <location>
        <begin position="25"/>
        <end position="127"/>
    </location>
</feature>
<evidence type="ECO:0000259" key="21">
    <source>
        <dbReference type="PROSITE" id="PS51473"/>
    </source>
</evidence>
<keyword evidence="2" id="KW-0723">Serine/threonine-protein kinase</keyword>
<dbReference type="FunFam" id="1.10.510.10:FF:000129">
    <property type="entry name" value="cysteine-rich receptor-like protein kinase 10"/>
    <property type="match status" value="2"/>
</dbReference>
<comment type="subcellular location">
    <subcellularLocation>
        <location evidence="1">Membrane</location>
        <topology evidence="1">Single-pass membrane protein</topology>
    </subcellularLocation>
</comment>
<evidence type="ECO:0000256" key="5">
    <source>
        <dbReference type="ARBA" id="ARBA00022692"/>
    </source>
</evidence>
<evidence type="ECO:0000256" key="19">
    <source>
        <dbReference type="SAM" id="SignalP"/>
    </source>
</evidence>
<feature type="domain" description="Gnk2-homologous" evidence="21">
    <location>
        <begin position="133"/>
        <end position="241"/>
    </location>
</feature>
<evidence type="ECO:0000256" key="10">
    <source>
        <dbReference type="ARBA" id="ARBA00022840"/>
    </source>
</evidence>
<evidence type="ECO:0000256" key="2">
    <source>
        <dbReference type="ARBA" id="ARBA00022527"/>
    </source>
</evidence>
<keyword evidence="11 18" id="KW-1133">Transmembrane helix</keyword>
<evidence type="ECO:0000256" key="9">
    <source>
        <dbReference type="ARBA" id="ARBA00022777"/>
    </source>
</evidence>
<proteinExistence type="predicted"/>
<evidence type="ECO:0000256" key="8">
    <source>
        <dbReference type="ARBA" id="ARBA00022741"/>
    </source>
</evidence>
<keyword evidence="23" id="KW-1185">Reference proteome</keyword>
<dbReference type="Proteomes" id="UP000824120">
    <property type="component" value="Chromosome 2"/>
</dbReference>
<feature type="transmembrane region" description="Helical" evidence="18">
    <location>
        <begin position="281"/>
        <end position="303"/>
    </location>
</feature>
<dbReference type="InterPro" id="IPR002902">
    <property type="entry name" value="GNK2"/>
</dbReference>
<evidence type="ECO:0000256" key="13">
    <source>
        <dbReference type="ARBA" id="ARBA00023170"/>
    </source>
</evidence>
<feature type="domain" description="Protein kinase" evidence="20">
    <location>
        <begin position="1285"/>
        <end position="1614"/>
    </location>
</feature>
<evidence type="ECO:0000256" key="12">
    <source>
        <dbReference type="ARBA" id="ARBA00023136"/>
    </source>
</evidence>
<dbReference type="InterPro" id="IPR038408">
    <property type="entry name" value="GNK2_sf"/>
</dbReference>
<evidence type="ECO:0000313" key="23">
    <source>
        <dbReference type="Proteomes" id="UP000824120"/>
    </source>
</evidence>
<dbReference type="GO" id="GO:0005886">
    <property type="term" value="C:plasma membrane"/>
    <property type="evidence" value="ECO:0007669"/>
    <property type="project" value="TreeGrafter"/>
</dbReference>
<dbReference type="SUPFAM" id="SSF56112">
    <property type="entry name" value="Protein kinase-like (PK-like)"/>
    <property type="match status" value="4"/>
</dbReference>
<evidence type="ECO:0000256" key="18">
    <source>
        <dbReference type="SAM" id="Phobius"/>
    </source>
</evidence>
<organism evidence="22 23">
    <name type="scientific">Solanum commersonii</name>
    <name type="common">Commerson's wild potato</name>
    <name type="synonym">Commerson's nightshade</name>
    <dbReference type="NCBI Taxonomy" id="4109"/>
    <lineage>
        <taxon>Eukaryota</taxon>
        <taxon>Viridiplantae</taxon>
        <taxon>Streptophyta</taxon>
        <taxon>Embryophyta</taxon>
        <taxon>Tracheophyta</taxon>
        <taxon>Spermatophyta</taxon>
        <taxon>Magnoliopsida</taxon>
        <taxon>eudicotyledons</taxon>
        <taxon>Gunneridae</taxon>
        <taxon>Pentapetalae</taxon>
        <taxon>asterids</taxon>
        <taxon>lamiids</taxon>
        <taxon>Solanales</taxon>
        <taxon>Solanaceae</taxon>
        <taxon>Solanoideae</taxon>
        <taxon>Solaneae</taxon>
        <taxon>Solanum</taxon>
    </lineage>
</organism>
<keyword evidence="6 19" id="KW-0732">Signal</keyword>
<evidence type="ECO:0000259" key="20">
    <source>
        <dbReference type="PROSITE" id="PS50011"/>
    </source>
</evidence>
<dbReference type="FunFam" id="3.30.430.20:FF:000003">
    <property type="entry name" value="Cysteine-rich RLK (RECEPTOR-like protein kinase) 10"/>
    <property type="match status" value="3"/>
</dbReference>
<evidence type="ECO:0008006" key="24">
    <source>
        <dbReference type="Google" id="ProtNLM"/>
    </source>
</evidence>
<dbReference type="EMBL" id="JACXVP010000002">
    <property type="protein sequence ID" value="KAG5622826.1"/>
    <property type="molecule type" value="Genomic_DNA"/>
</dbReference>
<feature type="domain" description="Gnk2-homologous" evidence="21">
    <location>
        <begin position="788"/>
        <end position="897"/>
    </location>
</feature>
<dbReference type="CDD" id="cd23509">
    <property type="entry name" value="Gnk2-like"/>
    <property type="match status" value="7"/>
</dbReference>
<evidence type="ECO:0000256" key="7">
    <source>
        <dbReference type="ARBA" id="ARBA00022737"/>
    </source>
</evidence>
<dbReference type="InterPro" id="IPR001245">
    <property type="entry name" value="Ser-Thr/Tyr_kinase_cat_dom"/>
</dbReference>
<protein>
    <recommendedName>
        <fullName evidence="24">Cysteine-rich receptor-like protein kinase 29</fullName>
    </recommendedName>
</protein>
<keyword evidence="8" id="KW-0547">Nucleotide-binding</keyword>
<feature type="chain" id="PRO_5039942730" description="Cysteine-rich receptor-like protein kinase 29" evidence="19">
    <location>
        <begin position="22"/>
        <end position="2030"/>
    </location>
</feature>
<evidence type="ECO:0000256" key="14">
    <source>
        <dbReference type="ARBA" id="ARBA00023180"/>
    </source>
</evidence>
<evidence type="ECO:0000313" key="22">
    <source>
        <dbReference type="EMBL" id="KAG5622826.1"/>
    </source>
</evidence>
<feature type="compositionally biased region" description="Basic and acidic residues" evidence="17">
    <location>
        <begin position="1190"/>
        <end position="1204"/>
    </location>
</feature>
<feature type="transmembrane region" description="Helical" evidence="18">
    <location>
        <begin position="1669"/>
        <end position="1690"/>
    </location>
</feature>
<keyword evidence="9" id="KW-0418">Kinase</keyword>
<dbReference type="Gene3D" id="3.30.430.20">
    <property type="entry name" value="Gnk2 domain, C-X8-C-X2-C motif"/>
    <property type="match status" value="7"/>
</dbReference>
<feature type="domain" description="Gnk2-homologous" evidence="21">
    <location>
        <begin position="987"/>
        <end position="1089"/>
    </location>
</feature>
<evidence type="ECO:0000256" key="3">
    <source>
        <dbReference type="ARBA" id="ARBA00022553"/>
    </source>
</evidence>
<gene>
    <name evidence="22" type="ORF">H5410_008044</name>
</gene>
<feature type="transmembrane region" description="Helical" evidence="18">
    <location>
        <begin position="1223"/>
        <end position="1246"/>
    </location>
</feature>
<feature type="domain" description="Gnk2-homologous" evidence="21">
    <location>
        <begin position="680"/>
        <end position="782"/>
    </location>
</feature>
<dbReference type="GO" id="GO:0005524">
    <property type="term" value="F:ATP binding"/>
    <property type="evidence" value="ECO:0007669"/>
    <property type="project" value="UniProtKB-KW"/>
</dbReference>
<dbReference type="FunFam" id="3.30.430.20:FF:000002">
    <property type="entry name" value="Cysteine-rich receptor-like protein kinase 10"/>
    <property type="match status" value="1"/>
</dbReference>
<feature type="region of interest" description="Disordered" evidence="17">
    <location>
        <begin position="1182"/>
        <end position="1215"/>
    </location>
</feature>
<dbReference type="OrthoDB" id="4062651at2759"/>
<keyword evidence="7" id="KW-0677">Repeat</keyword>
<dbReference type="GO" id="GO:0006979">
    <property type="term" value="P:response to oxidative stress"/>
    <property type="evidence" value="ECO:0007669"/>
    <property type="project" value="UniProtKB-ARBA"/>
</dbReference>
<name>A0A9J6AFE2_SOLCO</name>
<feature type="domain" description="Gnk2-homologous" evidence="21">
    <location>
        <begin position="1504"/>
        <end position="1606"/>
    </location>
</feature>
<keyword evidence="3" id="KW-0597">Phosphoprotein</keyword>
<accession>A0A9J6AFE2</accession>
<evidence type="ECO:0000256" key="4">
    <source>
        <dbReference type="ARBA" id="ARBA00022679"/>
    </source>
</evidence>
<dbReference type="InterPro" id="IPR000719">
    <property type="entry name" value="Prot_kinase_dom"/>
</dbReference>
<dbReference type="PROSITE" id="PS51473">
    <property type="entry name" value="GNK2"/>
    <property type="match status" value="6"/>
</dbReference>
<feature type="compositionally biased region" description="Polar residues" evidence="17">
    <location>
        <begin position="256"/>
        <end position="266"/>
    </location>
</feature>
<sequence length="2030" mass="225984">MAIQKWLLILFLHIHVLNIVAQLPDLRFGSCGGNGNYTENSTYKNNLNTLLTSLSSKIDNYGFYNASIGQNSDRASVIVLCRGDVELDDCRVCVDNVVQKIAQLCPNQKEVFGGYDGCMLQYSNQSIIDTPSLSVRYFLWNPANASKPEEFNQELGKLLENLRDRAAQGGPLQKYASGNATGPDFQAIYALVQCTPDLSRQSCFSCLSDAYGNMPRCPCLGKRGGRIIGVSCNLRYESSRFFEDVPLEAPPPAGNDNKTVPTGTENKTPPTGKDDKTTRTIIIIVVSTVTIVILMICIAVILIRRRKRKLVNEIQSTSVDDTSIAESFQYDFSAIRAATDDFSDANKLGQGGFGPVYKGKLQNGQEVAVKRLSADSGQGDLEFKNEVLLVARLQHRNLVRLLGFCLDGTERLLVYEFVPNASLDHFLFDSVKRRQLDWERRSKIIGGIAKGILYLHEDSRLRIIHRDLKASNVLLDAEMNPKISDFGMARLFELDETQGSTNRIVGTYGYMAPEYAMHGQFSVKSDVFSFGVLVLEILSGQKNTCFRNGESVEDLLSFAWSSWRNGTTINFVDPMLKESTGLIRDIMRNIHIALLCVQESVADRPTMAAVVLMLSSFSLSLPMPSGPAFYMHSNITAETSLIKEYNTRMTDSSELAKSKSIGSSRNEASISELYPPQLPDLLYGRCGKHGNYTENSIYKNNLNTLLTSLPSKIDNYGFYNASIGQYSDRASVIVLCRGDVELQECRNCVYNVSQKLVQVCPNQKEASGGYDKCMLVYSNESITDTTSFSNLFYLGNIRNASKPDEFNQELGKLLDNLRGVAANCGSSLKYASGNATGPDFQTIFALVQCTLDLSPLNWRLWRYDSLSLHGGYMAPEYAMHGQFSVKSDVFSFGVLVLEILSGQKNTCFRNGECMEDLLSYAWRNWREGTAINLIDPILTGSSGLVPDIMRCIHIALLCVQDNIGDRPIMAAVALMLSSLSLSLPLPDLCYSSCGANGNYTENSAYQNNLNSLLSSLSSKIDNNGFSYASDGQSTDKVSGIVLCRGDVELEQCRICVNNIAQKLLQLCPTQKRAIGGYDNCSLQYSNDSSILETTSFSLQYYFWNPANATKPEEFNQERSKLLENLRDRACTPDLSPQNCLKCLTVAYENMPNCPCYGKRGGRIIVSRCNLRYESSKFFDVALESPPPAGNDDKTAPMGNDDEKAPTGNDNTSPIVQDDKKDRLVIVIIVSTVIVVILTVCISVILMKKRKRKLVDKIQGTLGDNISDVETLQYDFSTIRAATDNFSNANKLGQGGFGPVYKGKLPNGQEVAVKRLSSDSGQGDLEFKNEVLLVARLQHRNLVRLLGFCLDGTERLLVYEFVPNASLDQFLFDQVKCSQLDWERRSKIIGGIARGIVYLHEDSRLRIIHRNLKAGNVLLDAEMNPKIADFGMARLFKLDETQCNTNRIVGTYGYMAPEYAMQGQFSVKSDVYSFGVLVLEIISGQRNICSRKGDSVEDLLSVLPDLQYGRCGENGNYTENSIYKNNLNTLLTSLPSKIDNYGFYYASIGQNSDEVSGIVLCRGDVELEQCRSCVSNAAQKLVQLCPTQKEAIGGYDECSLQYSNNQSIIETTSFLSIPYIIFYNTVNASKPEEFNQELSKLLEDLRGRTVDGGPFRKYATGYGTGQIFRLYMHLCSVLLIYLLRIASNAYLWLMEPCLNVLAWERGVEESLGLGAISVMKFTNSLMWYLNLRHLQYDFSIIREATDNFSNANKLGQGGFGPVYKGKLQNGQQVAVKRLSADSGKHRNLVRLLGFCLDGTERLLVYEFVPNASLDQFLFDQVKRSQLDWERRSKIIGGIARGIVYLHEDSRLRIIHRDLKAGNVLLDAEMNPKIADFGMARLFTLDETQGNTNRIVGTYFGVLVLEIISGQRNICSRKGDSVEDLLSVAWLNWCEETVSNLIDPMLRGSSGPVGDIVRYIHIALLCVQENVANRPNMGEVLLMLSSRSLSLPVPHNEVNPQILHFGDVNSTISEINQYVLFYIFCTNIKTCL</sequence>
<dbReference type="CDD" id="cd14066">
    <property type="entry name" value="STKc_IRAK"/>
    <property type="match status" value="2"/>
</dbReference>
<feature type="domain" description="Protein kinase" evidence="20">
    <location>
        <begin position="342"/>
        <end position="618"/>
    </location>
</feature>
<feature type="region of interest" description="Disordered" evidence="17">
    <location>
        <begin position="245"/>
        <end position="274"/>
    </location>
</feature>
<dbReference type="PROSITE" id="PS50011">
    <property type="entry name" value="PROTEIN_KINASE_DOM"/>
    <property type="match status" value="3"/>
</dbReference>
<evidence type="ECO:0000256" key="17">
    <source>
        <dbReference type="SAM" id="MobiDB-lite"/>
    </source>
</evidence>
<dbReference type="Pfam" id="PF07714">
    <property type="entry name" value="PK_Tyr_Ser-Thr"/>
    <property type="match status" value="4"/>
</dbReference>
<keyword evidence="12 18" id="KW-0472">Membrane</keyword>
<dbReference type="Gene3D" id="3.30.200.20">
    <property type="entry name" value="Phosphorylase Kinase, domain 1"/>
    <property type="match status" value="3"/>
</dbReference>
<feature type="domain" description="Protein kinase" evidence="20">
    <location>
        <begin position="1747"/>
        <end position="2030"/>
    </location>
</feature>
<dbReference type="Gene3D" id="1.10.510.10">
    <property type="entry name" value="Transferase(Phosphotransferase) domain 1"/>
    <property type="match status" value="5"/>
</dbReference>
<dbReference type="GO" id="GO:0004674">
    <property type="term" value="F:protein serine/threonine kinase activity"/>
    <property type="evidence" value="ECO:0007669"/>
    <property type="project" value="UniProtKB-KW"/>
</dbReference>
<keyword evidence="14" id="KW-0325">Glycoprotein</keyword>
<comment type="catalytic activity">
    <reaction evidence="15">
        <text>L-seryl-[protein] + ATP = O-phospho-L-seryl-[protein] + ADP + H(+)</text>
        <dbReference type="Rhea" id="RHEA:17989"/>
        <dbReference type="Rhea" id="RHEA-COMP:9863"/>
        <dbReference type="Rhea" id="RHEA-COMP:11604"/>
        <dbReference type="ChEBI" id="CHEBI:15378"/>
        <dbReference type="ChEBI" id="CHEBI:29999"/>
        <dbReference type="ChEBI" id="CHEBI:30616"/>
        <dbReference type="ChEBI" id="CHEBI:83421"/>
        <dbReference type="ChEBI" id="CHEBI:456216"/>
    </reaction>
</comment>
<dbReference type="PROSITE" id="PS00108">
    <property type="entry name" value="PROTEIN_KINASE_ST"/>
    <property type="match status" value="2"/>
</dbReference>
<evidence type="ECO:0000256" key="1">
    <source>
        <dbReference type="ARBA" id="ARBA00004167"/>
    </source>
</evidence>
<evidence type="ECO:0000256" key="6">
    <source>
        <dbReference type="ARBA" id="ARBA00022729"/>
    </source>
</evidence>
<reference evidence="22 23" key="1">
    <citation type="submission" date="2020-09" db="EMBL/GenBank/DDBJ databases">
        <title>De no assembly of potato wild relative species, Solanum commersonii.</title>
        <authorList>
            <person name="Cho K."/>
        </authorList>
    </citation>
    <scope>NUCLEOTIDE SEQUENCE [LARGE SCALE GENOMIC DNA]</scope>
    <source>
        <strain evidence="22">LZ3.2</strain>
        <tissue evidence="22">Leaf</tissue>
    </source>
</reference>
<keyword evidence="13" id="KW-0675">Receptor</keyword>
<dbReference type="Pfam" id="PF01657">
    <property type="entry name" value="Stress-antifung"/>
    <property type="match status" value="5"/>
</dbReference>
<keyword evidence="5 18" id="KW-0812">Transmembrane</keyword>
<keyword evidence="4" id="KW-0808">Transferase</keyword>
<evidence type="ECO:0000256" key="15">
    <source>
        <dbReference type="ARBA" id="ARBA00047558"/>
    </source>
</evidence>
<keyword evidence="10" id="KW-0067">ATP-binding</keyword>
<evidence type="ECO:0000256" key="11">
    <source>
        <dbReference type="ARBA" id="ARBA00022989"/>
    </source>
</evidence>
<dbReference type="SMART" id="SM00220">
    <property type="entry name" value="S_TKc"/>
    <property type="match status" value="3"/>
</dbReference>